<keyword evidence="1" id="KW-0472">Membrane</keyword>
<keyword evidence="1" id="KW-1133">Transmembrane helix</keyword>
<name>A0A3Q7J6Z1_SOLLC</name>
<dbReference type="AlphaFoldDB" id="A0A3Q7J6Z1"/>
<reference evidence="2" key="2">
    <citation type="submission" date="2019-01" db="UniProtKB">
        <authorList>
            <consortium name="EnsemblPlants"/>
        </authorList>
    </citation>
    <scope>IDENTIFICATION</scope>
    <source>
        <strain evidence="2">cv. Heinz 1706</strain>
    </source>
</reference>
<proteinExistence type="predicted"/>
<accession>A0A3Q7J6Z1</accession>
<dbReference type="EnsemblPlants" id="Solyc12g035900.2.1">
    <property type="protein sequence ID" value="Solyc12g035900.2.1.1"/>
    <property type="gene ID" value="Solyc12g035900.2"/>
</dbReference>
<feature type="transmembrane region" description="Helical" evidence="1">
    <location>
        <begin position="12"/>
        <end position="29"/>
    </location>
</feature>
<sequence length="99" mass="11629">MSIVVSDYDHEPIRILTLTCRWFLTIGILTKVSRHIMNRVGVQVVSVSHRKCFFYALGISHISYSFSNSYPFLILGPRFLILSLFHVVSQEYFQYTLYF</sequence>
<dbReference type="Gramene" id="Solyc12g035900.2.1">
    <property type="protein sequence ID" value="Solyc12g035900.2.1.1"/>
    <property type="gene ID" value="Solyc12g035900.2"/>
</dbReference>
<reference evidence="2" key="1">
    <citation type="journal article" date="2012" name="Nature">
        <title>The tomato genome sequence provides insights into fleshy fruit evolution.</title>
        <authorList>
            <consortium name="Tomato Genome Consortium"/>
        </authorList>
    </citation>
    <scope>NUCLEOTIDE SEQUENCE [LARGE SCALE GENOMIC DNA]</scope>
    <source>
        <strain evidence="2">cv. Heinz 1706</strain>
    </source>
</reference>
<dbReference type="InParanoid" id="A0A3Q7J6Z1"/>
<keyword evidence="1" id="KW-0812">Transmembrane</keyword>
<evidence type="ECO:0000256" key="1">
    <source>
        <dbReference type="SAM" id="Phobius"/>
    </source>
</evidence>
<dbReference type="PaxDb" id="4081-Solyc12g035900.1.1"/>
<evidence type="ECO:0000313" key="2">
    <source>
        <dbReference type="EnsemblPlants" id="Solyc12g035900.2.1.1"/>
    </source>
</evidence>
<dbReference type="Proteomes" id="UP000004994">
    <property type="component" value="Chromosome 12"/>
</dbReference>
<evidence type="ECO:0000313" key="3">
    <source>
        <dbReference type="Proteomes" id="UP000004994"/>
    </source>
</evidence>
<organism evidence="2">
    <name type="scientific">Solanum lycopersicum</name>
    <name type="common">Tomato</name>
    <name type="synonym">Lycopersicon esculentum</name>
    <dbReference type="NCBI Taxonomy" id="4081"/>
    <lineage>
        <taxon>Eukaryota</taxon>
        <taxon>Viridiplantae</taxon>
        <taxon>Streptophyta</taxon>
        <taxon>Embryophyta</taxon>
        <taxon>Tracheophyta</taxon>
        <taxon>Spermatophyta</taxon>
        <taxon>Magnoliopsida</taxon>
        <taxon>eudicotyledons</taxon>
        <taxon>Gunneridae</taxon>
        <taxon>Pentapetalae</taxon>
        <taxon>asterids</taxon>
        <taxon>lamiids</taxon>
        <taxon>Solanales</taxon>
        <taxon>Solanaceae</taxon>
        <taxon>Solanoideae</taxon>
        <taxon>Solaneae</taxon>
        <taxon>Solanum</taxon>
        <taxon>Solanum subgen. Lycopersicon</taxon>
    </lineage>
</organism>
<keyword evidence="3" id="KW-1185">Reference proteome</keyword>
<protein>
    <submittedName>
        <fullName evidence="2">Uncharacterized protein</fullName>
    </submittedName>
</protein>